<feature type="domain" description="FMN hydroxy acid dehydrogenase" evidence="8">
    <location>
        <begin position="8"/>
        <end position="387"/>
    </location>
</feature>
<dbReference type="PROSITE" id="PS51349">
    <property type="entry name" value="FMN_HYDROXY_ACID_DH_2"/>
    <property type="match status" value="1"/>
</dbReference>
<proteinExistence type="inferred from homology"/>
<evidence type="ECO:0000256" key="4">
    <source>
        <dbReference type="ARBA" id="ARBA00023002"/>
    </source>
</evidence>
<feature type="binding site" evidence="7">
    <location>
        <position position="288"/>
    </location>
    <ligand>
        <name>glyoxylate</name>
        <dbReference type="ChEBI" id="CHEBI:36655"/>
    </ligand>
</feature>
<feature type="binding site" evidence="7">
    <location>
        <position position="174"/>
    </location>
    <ligand>
        <name>glyoxylate</name>
        <dbReference type="ChEBI" id="CHEBI:36655"/>
    </ligand>
</feature>
<feature type="binding site" evidence="7">
    <location>
        <position position="261"/>
    </location>
    <ligand>
        <name>FMN</name>
        <dbReference type="ChEBI" id="CHEBI:58210"/>
    </ligand>
</feature>
<dbReference type="RefSeq" id="WP_161437331.1">
    <property type="nucleotide sequence ID" value="NZ_WXYO01000009.1"/>
</dbReference>
<dbReference type="InterPro" id="IPR013785">
    <property type="entry name" value="Aldolase_TIM"/>
</dbReference>
<gene>
    <name evidence="9" type="ORF">GTQ38_19925</name>
</gene>
<name>A0A6L9EHP5_9FLAO</name>
<comment type="similarity">
    <text evidence="5">Belongs to the FMN-dependent alpha-hydroxy acid dehydrogenase family.</text>
</comment>
<evidence type="ECO:0000256" key="5">
    <source>
        <dbReference type="ARBA" id="ARBA00024042"/>
    </source>
</evidence>
<evidence type="ECO:0000313" key="10">
    <source>
        <dbReference type="Proteomes" id="UP000475249"/>
    </source>
</evidence>
<dbReference type="GO" id="GO:0010181">
    <property type="term" value="F:FMN binding"/>
    <property type="evidence" value="ECO:0007669"/>
    <property type="project" value="InterPro"/>
</dbReference>
<dbReference type="AlphaFoldDB" id="A0A6L9EHP5"/>
<dbReference type="CDD" id="cd02809">
    <property type="entry name" value="alpha_hydroxyacid_oxid_FMN"/>
    <property type="match status" value="1"/>
</dbReference>
<evidence type="ECO:0000256" key="3">
    <source>
        <dbReference type="ARBA" id="ARBA00022643"/>
    </source>
</evidence>
<dbReference type="PANTHER" id="PTHR10578:SF107">
    <property type="entry name" value="2-HYDROXYACID OXIDASE 1"/>
    <property type="match status" value="1"/>
</dbReference>
<evidence type="ECO:0000256" key="6">
    <source>
        <dbReference type="PIRSR" id="PIRSR000138-1"/>
    </source>
</evidence>
<feature type="binding site" evidence="7">
    <location>
        <begin position="339"/>
        <end position="340"/>
    </location>
    <ligand>
        <name>FMN</name>
        <dbReference type="ChEBI" id="CHEBI:58210"/>
    </ligand>
</feature>
<feature type="binding site" evidence="7">
    <location>
        <position position="116"/>
    </location>
    <ligand>
        <name>FMN</name>
        <dbReference type="ChEBI" id="CHEBI:58210"/>
    </ligand>
</feature>
<dbReference type="InterPro" id="IPR008259">
    <property type="entry name" value="FMN_hydac_DH_AS"/>
</dbReference>
<dbReference type="GO" id="GO:0005886">
    <property type="term" value="C:plasma membrane"/>
    <property type="evidence" value="ECO:0007669"/>
    <property type="project" value="TreeGrafter"/>
</dbReference>
<comment type="caution">
    <text evidence="9">The sequence shown here is derived from an EMBL/GenBank/DDBJ whole genome shotgun (WGS) entry which is preliminary data.</text>
</comment>
<dbReference type="PANTHER" id="PTHR10578">
    <property type="entry name" value="S -2-HYDROXY-ACID OXIDASE-RELATED"/>
    <property type="match status" value="1"/>
</dbReference>
<organism evidence="9 10">
    <name type="scientific">Poritiphilus flavus</name>
    <dbReference type="NCBI Taxonomy" id="2697053"/>
    <lineage>
        <taxon>Bacteria</taxon>
        <taxon>Pseudomonadati</taxon>
        <taxon>Bacteroidota</taxon>
        <taxon>Flavobacteriia</taxon>
        <taxon>Flavobacteriales</taxon>
        <taxon>Flavobacteriaceae</taxon>
        <taxon>Poritiphilus</taxon>
    </lineage>
</organism>
<feature type="binding site" evidence="7">
    <location>
        <begin position="87"/>
        <end position="89"/>
    </location>
    <ligand>
        <name>FMN</name>
        <dbReference type="ChEBI" id="CHEBI:58210"/>
    </ligand>
</feature>
<evidence type="ECO:0000256" key="1">
    <source>
        <dbReference type="ARBA" id="ARBA00001917"/>
    </source>
</evidence>
<sequence length="387" mass="43177">MGRLRKPDFDPRYPSVEDLRARARKRIPGFAFEYLDGGCNEEVNLHKNTAQIREVELKPKYLDTFSEARLETDLFGHRYSAPFGIAPIGLQGLMWPNAPEILASAAFEHNIPFILSTVTTSPIERISELTEGRAWFQLYHPSEVEVRNDIISRAEAAGCPVLVLLCDVPTFGFRPKDIKNGLAMPPKMTGRNIMQMLGRPGWALQTLKHGVPQFATLKPYMPKNLDLQQLGSFMDQTFSKRMTLEKIAPIRDLWKGKLVLKGVATEEDALKAIQLGLDGIIVSNHGGRQLDAGESTIRPMTRIAEKYGDQITVMMDSGMRSGPDVARAIASGSRFTFMGRSFMYGVSALGKHGGHHTIALLKTQLKQIMEQIGCAEVTDFPKHLVRE</sequence>
<feature type="binding site" evidence="7">
    <location>
        <position position="285"/>
    </location>
    <ligand>
        <name>glyoxylate</name>
        <dbReference type="ChEBI" id="CHEBI:36655"/>
    </ligand>
</feature>
<evidence type="ECO:0000256" key="2">
    <source>
        <dbReference type="ARBA" id="ARBA00022630"/>
    </source>
</evidence>
<keyword evidence="2 7" id="KW-0285">Flavoprotein</keyword>
<dbReference type="InterPro" id="IPR000262">
    <property type="entry name" value="FMN-dep_DH"/>
</dbReference>
<accession>A0A6L9EHP5</accession>
<evidence type="ECO:0000313" key="9">
    <source>
        <dbReference type="EMBL" id="NAS14290.1"/>
    </source>
</evidence>
<comment type="cofactor">
    <cofactor evidence="1">
        <name>FMN</name>
        <dbReference type="ChEBI" id="CHEBI:58210"/>
    </cofactor>
</comment>
<dbReference type="InterPro" id="IPR012133">
    <property type="entry name" value="Alpha-hydoxy_acid_DH_FMN"/>
</dbReference>
<feature type="binding site" evidence="7">
    <location>
        <position position="139"/>
    </location>
    <ligand>
        <name>glyoxylate</name>
        <dbReference type="ChEBI" id="CHEBI:36655"/>
    </ligand>
</feature>
<protein>
    <submittedName>
        <fullName evidence="9">Alpha-hydroxy-acid oxidizing protein</fullName>
    </submittedName>
</protein>
<feature type="binding site" evidence="7">
    <location>
        <position position="137"/>
    </location>
    <ligand>
        <name>FMN</name>
        <dbReference type="ChEBI" id="CHEBI:58210"/>
    </ligand>
</feature>
<dbReference type="PIRSF" id="PIRSF000138">
    <property type="entry name" value="Al-hdrx_acd_dh"/>
    <property type="match status" value="1"/>
</dbReference>
<dbReference type="InterPro" id="IPR037396">
    <property type="entry name" value="FMN_HAD"/>
</dbReference>
<evidence type="ECO:0000256" key="7">
    <source>
        <dbReference type="PIRSR" id="PIRSR000138-2"/>
    </source>
</evidence>
<dbReference type="GO" id="GO:0009060">
    <property type="term" value="P:aerobic respiration"/>
    <property type="evidence" value="ECO:0007669"/>
    <property type="project" value="TreeGrafter"/>
</dbReference>
<dbReference type="GO" id="GO:0004459">
    <property type="term" value="F:L-lactate dehydrogenase (NAD+) activity"/>
    <property type="evidence" value="ECO:0007669"/>
    <property type="project" value="TreeGrafter"/>
</dbReference>
<feature type="binding site" evidence="7">
    <location>
        <position position="34"/>
    </location>
    <ligand>
        <name>glyoxylate</name>
        <dbReference type="ChEBI" id="CHEBI:36655"/>
    </ligand>
</feature>
<feature type="active site" description="Proton acceptor" evidence="6">
    <location>
        <position position="285"/>
    </location>
</feature>
<keyword evidence="4" id="KW-0560">Oxidoreductase</keyword>
<keyword evidence="10" id="KW-1185">Reference proteome</keyword>
<dbReference type="PROSITE" id="PS00557">
    <property type="entry name" value="FMN_HYDROXY_ACID_DH_1"/>
    <property type="match status" value="1"/>
</dbReference>
<reference evidence="9 10" key="1">
    <citation type="submission" date="2020-01" db="EMBL/GenBank/DDBJ databases">
        <title>Bacteria diversity of Porities sp.</title>
        <authorList>
            <person name="Wang G."/>
        </authorList>
    </citation>
    <scope>NUCLEOTIDE SEQUENCE [LARGE SCALE GENOMIC DNA]</scope>
    <source>
        <strain evidence="9 10">R33</strain>
    </source>
</reference>
<evidence type="ECO:0000259" key="8">
    <source>
        <dbReference type="PROSITE" id="PS51349"/>
    </source>
</evidence>
<dbReference type="Gene3D" id="3.20.20.70">
    <property type="entry name" value="Aldolase class I"/>
    <property type="match status" value="1"/>
</dbReference>
<dbReference type="SUPFAM" id="SSF51395">
    <property type="entry name" value="FMN-linked oxidoreductases"/>
    <property type="match status" value="1"/>
</dbReference>
<dbReference type="EMBL" id="WXYO01000009">
    <property type="protein sequence ID" value="NAS14290.1"/>
    <property type="molecule type" value="Genomic_DNA"/>
</dbReference>
<keyword evidence="3 7" id="KW-0288">FMN</keyword>
<dbReference type="Proteomes" id="UP000475249">
    <property type="component" value="Unassembled WGS sequence"/>
</dbReference>
<dbReference type="Pfam" id="PF01070">
    <property type="entry name" value="FMN_dh"/>
    <property type="match status" value="1"/>
</dbReference>
<feature type="binding site" evidence="7">
    <location>
        <begin position="316"/>
        <end position="320"/>
    </location>
    <ligand>
        <name>FMN</name>
        <dbReference type="ChEBI" id="CHEBI:58210"/>
    </ligand>
</feature>
<feature type="binding site" evidence="7">
    <location>
        <position position="283"/>
    </location>
    <ligand>
        <name>FMN</name>
        <dbReference type="ChEBI" id="CHEBI:58210"/>
    </ligand>
</feature>